<dbReference type="Proteomes" id="UP001488805">
    <property type="component" value="Unassembled WGS sequence"/>
</dbReference>
<dbReference type="InterPro" id="IPR036048">
    <property type="entry name" value="Interleukin_8-like_sf"/>
</dbReference>
<dbReference type="Pfam" id="PF00048">
    <property type="entry name" value="IL8"/>
    <property type="match status" value="1"/>
</dbReference>
<evidence type="ECO:0000313" key="7">
    <source>
        <dbReference type="EMBL" id="KAK9517233.1"/>
    </source>
</evidence>
<dbReference type="GO" id="GO:0005615">
    <property type="term" value="C:extracellular space"/>
    <property type="evidence" value="ECO:0007669"/>
    <property type="project" value="UniProtKB-KW"/>
</dbReference>
<organism evidence="7 8">
    <name type="scientific">Zoarces viviparus</name>
    <name type="common">Viviparous eelpout</name>
    <name type="synonym">Blennius viviparus</name>
    <dbReference type="NCBI Taxonomy" id="48416"/>
    <lineage>
        <taxon>Eukaryota</taxon>
        <taxon>Metazoa</taxon>
        <taxon>Chordata</taxon>
        <taxon>Craniata</taxon>
        <taxon>Vertebrata</taxon>
        <taxon>Euteleostomi</taxon>
        <taxon>Actinopterygii</taxon>
        <taxon>Neopterygii</taxon>
        <taxon>Teleostei</taxon>
        <taxon>Neoteleostei</taxon>
        <taxon>Acanthomorphata</taxon>
        <taxon>Eupercaria</taxon>
        <taxon>Perciformes</taxon>
        <taxon>Cottioidei</taxon>
        <taxon>Zoarcales</taxon>
        <taxon>Zoarcidae</taxon>
        <taxon>Zoarcinae</taxon>
        <taxon>Zoarces</taxon>
    </lineage>
</organism>
<evidence type="ECO:0000256" key="3">
    <source>
        <dbReference type="ARBA" id="ARBA00022525"/>
    </source>
</evidence>
<evidence type="ECO:0000313" key="8">
    <source>
        <dbReference type="Proteomes" id="UP001488805"/>
    </source>
</evidence>
<feature type="signal peptide" evidence="5">
    <location>
        <begin position="1"/>
        <end position="21"/>
    </location>
</feature>
<evidence type="ECO:0000256" key="2">
    <source>
        <dbReference type="ARBA" id="ARBA00022514"/>
    </source>
</evidence>
<keyword evidence="3" id="KW-0964">Secreted</keyword>
<dbReference type="SUPFAM" id="SSF54117">
    <property type="entry name" value="Interleukin 8-like chemokines"/>
    <property type="match status" value="1"/>
</dbReference>
<keyword evidence="2" id="KW-0202">Cytokine</keyword>
<comment type="caution">
    <text evidence="7">The sequence shown here is derived from an EMBL/GenBank/DDBJ whole genome shotgun (WGS) entry which is preliminary data.</text>
</comment>
<dbReference type="GO" id="GO:0006955">
    <property type="term" value="P:immune response"/>
    <property type="evidence" value="ECO:0007669"/>
    <property type="project" value="InterPro"/>
</dbReference>
<feature type="domain" description="Chemokine interleukin-8-like" evidence="6">
    <location>
        <begin position="31"/>
        <end position="89"/>
    </location>
</feature>
<dbReference type="PANTHER" id="PTHR12015">
    <property type="entry name" value="SMALL INDUCIBLE CYTOKINE A"/>
    <property type="match status" value="1"/>
</dbReference>
<accession>A0AAW1E527</accession>
<keyword evidence="8" id="KW-1185">Reference proteome</keyword>
<dbReference type="SMART" id="SM00199">
    <property type="entry name" value="SCY"/>
    <property type="match status" value="1"/>
</dbReference>
<name>A0AAW1E527_ZOAVI</name>
<dbReference type="GO" id="GO:0008009">
    <property type="term" value="F:chemokine activity"/>
    <property type="evidence" value="ECO:0007669"/>
    <property type="project" value="InterPro"/>
</dbReference>
<dbReference type="InterPro" id="IPR039809">
    <property type="entry name" value="Chemokine_b/g/d"/>
</dbReference>
<dbReference type="Gene3D" id="2.40.50.40">
    <property type="match status" value="1"/>
</dbReference>
<feature type="chain" id="PRO_5043699227" description="Chemokine interleukin-8-like domain-containing protein" evidence="5">
    <location>
        <begin position="22"/>
        <end position="94"/>
    </location>
</feature>
<keyword evidence="4 5" id="KW-0732">Signal</keyword>
<dbReference type="AlphaFoldDB" id="A0AAW1E527"/>
<sequence>MRTLSFTVGLLLLITLYYCAAMPHALNQISPGSCCFKFFTGRVPRKQIVSVTKTHSSCREKAFVVSTAKGKEICVSQTVDWAQVAFKEQQAIED</sequence>
<protein>
    <recommendedName>
        <fullName evidence="6">Chemokine interleukin-8-like domain-containing protein</fullName>
    </recommendedName>
</protein>
<dbReference type="PANTHER" id="PTHR12015:SF183">
    <property type="entry name" value="C-C MOTIF CHEMOKINE 3"/>
    <property type="match status" value="1"/>
</dbReference>
<evidence type="ECO:0000256" key="4">
    <source>
        <dbReference type="ARBA" id="ARBA00022729"/>
    </source>
</evidence>
<evidence type="ECO:0000259" key="6">
    <source>
        <dbReference type="SMART" id="SM00199"/>
    </source>
</evidence>
<reference evidence="7 8" key="1">
    <citation type="journal article" date="2024" name="Genome Biol. Evol.">
        <title>Chromosome-level genome assembly of the viviparous eelpout Zoarces viviparus.</title>
        <authorList>
            <person name="Fuhrmann N."/>
            <person name="Brasseur M.V."/>
            <person name="Bakowski C.E."/>
            <person name="Podsiadlowski L."/>
            <person name="Prost S."/>
            <person name="Krehenwinkel H."/>
            <person name="Mayer C."/>
        </authorList>
    </citation>
    <scope>NUCLEOTIDE SEQUENCE [LARGE SCALE GENOMIC DNA]</scope>
    <source>
        <strain evidence="7">NO-MEL_2022_Ind0_liver</strain>
    </source>
</reference>
<dbReference type="InterPro" id="IPR001811">
    <property type="entry name" value="Chemokine_IL8-like_dom"/>
</dbReference>
<evidence type="ECO:0000256" key="1">
    <source>
        <dbReference type="ARBA" id="ARBA00004613"/>
    </source>
</evidence>
<dbReference type="EMBL" id="JBCEZU010000575">
    <property type="protein sequence ID" value="KAK9517233.1"/>
    <property type="molecule type" value="Genomic_DNA"/>
</dbReference>
<proteinExistence type="predicted"/>
<gene>
    <name evidence="7" type="ORF">VZT92_025118</name>
</gene>
<evidence type="ECO:0000256" key="5">
    <source>
        <dbReference type="SAM" id="SignalP"/>
    </source>
</evidence>
<comment type="subcellular location">
    <subcellularLocation>
        <location evidence="1">Secreted</location>
    </subcellularLocation>
</comment>